<evidence type="ECO:0000313" key="3">
    <source>
        <dbReference type="Proteomes" id="UP000435649"/>
    </source>
</evidence>
<protein>
    <recommendedName>
        <fullName evidence="1">Bro-N domain-containing protein</fullName>
    </recommendedName>
</protein>
<accession>A0A844G969</accession>
<dbReference type="InterPro" id="IPR003497">
    <property type="entry name" value="BRO_N_domain"/>
</dbReference>
<organism evidence="2 3">
    <name type="scientific">Victivallis lenta</name>
    <dbReference type="NCBI Taxonomy" id="2606640"/>
    <lineage>
        <taxon>Bacteria</taxon>
        <taxon>Pseudomonadati</taxon>
        <taxon>Lentisphaerota</taxon>
        <taxon>Lentisphaeria</taxon>
        <taxon>Victivallales</taxon>
        <taxon>Victivallaceae</taxon>
        <taxon>Victivallis</taxon>
    </lineage>
</organism>
<evidence type="ECO:0000259" key="1">
    <source>
        <dbReference type="PROSITE" id="PS51750"/>
    </source>
</evidence>
<feature type="domain" description="Bro-N" evidence="1">
    <location>
        <begin position="5"/>
        <end position="108"/>
    </location>
</feature>
<proteinExistence type="predicted"/>
<dbReference type="Pfam" id="PF02498">
    <property type="entry name" value="Bro-N"/>
    <property type="match status" value="1"/>
</dbReference>
<dbReference type="PROSITE" id="PS51750">
    <property type="entry name" value="BRO_N"/>
    <property type="match status" value="1"/>
</dbReference>
<dbReference type="AlphaFoldDB" id="A0A844G969"/>
<name>A0A844G969_9BACT</name>
<gene>
    <name evidence="2" type="ORF">FYJ85_20405</name>
</gene>
<sequence length="147" mass="17187">MRSPMNPFTTYQFRKMPVRIVRKSDKNYFVIRDICNILGWSNPNRELAKHTENVPLYERIRTPGGLQVVRLVPRADVEKLLAANSGHKALLLERYLRNEVFPKLDAEEKAAAQVRALIVGFISTMHTLMTEQYFADKYHGERNDRRK</sequence>
<dbReference type="EMBL" id="VUNS01000035">
    <property type="protein sequence ID" value="MST99392.1"/>
    <property type="molecule type" value="Genomic_DNA"/>
</dbReference>
<reference evidence="2 3" key="1">
    <citation type="submission" date="2019-08" db="EMBL/GenBank/DDBJ databases">
        <title>In-depth cultivation of the pig gut microbiome towards novel bacterial diversity and tailored functional studies.</title>
        <authorList>
            <person name="Wylensek D."/>
            <person name="Hitch T.C.A."/>
            <person name="Clavel T."/>
        </authorList>
    </citation>
    <scope>NUCLEOTIDE SEQUENCE [LARGE SCALE GENOMIC DNA]</scope>
    <source>
        <strain evidence="2 3">BBE-744-WT-12</strain>
    </source>
</reference>
<dbReference type="Proteomes" id="UP000435649">
    <property type="component" value="Unassembled WGS sequence"/>
</dbReference>
<evidence type="ECO:0000313" key="2">
    <source>
        <dbReference type="EMBL" id="MST99392.1"/>
    </source>
</evidence>
<comment type="caution">
    <text evidence="2">The sequence shown here is derived from an EMBL/GenBank/DDBJ whole genome shotgun (WGS) entry which is preliminary data.</text>
</comment>
<keyword evidence="3" id="KW-1185">Reference proteome</keyword>